<dbReference type="AlphaFoldDB" id="A0A328DNN9"/>
<feature type="signal peptide" evidence="1">
    <location>
        <begin position="1"/>
        <end position="29"/>
    </location>
</feature>
<keyword evidence="3" id="KW-1185">Reference proteome</keyword>
<feature type="chain" id="PRO_5016356954" evidence="1">
    <location>
        <begin position="30"/>
        <end position="115"/>
    </location>
</feature>
<dbReference type="EMBL" id="NQVE01000129">
    <property type="protein sequence ID" value="RAL45633.1"/>
    <property type="molecule type" value="Genomic_DNA"/>
</dbReference>
<name>A0A328DNN9_9ASTE</name>
<evidence type="ECO:0000313" key="3">
    <source>
        <dbReference type="Proteomes" id="UP000249390"/>
    </source>
</evidence>
<protein>
    <submittedName>
        <fullName evidence="2">Uncharacterized protein</fullName>
    </submittedName>
</protein>
<organism evidence="2 3">
    <name type="scientific">Cuscuta australis</name>
    <dbReference type="NCBI Taxonomy" id="267555"/>
    <lineage>
        <taxon>Eukaryota</taxon>
        <taxon>Viridiplantae</taxon>
        <taxon>Streptophyta</taxon>
        <taxon>Embryophyta</taxon>
        <taxon>Tracheophyta</taxon>
        <taxon>Spermatophyta</taxon>
        <taxon>Magnoliopsida</taxon>
        <taxon>eudicotyledons</taxon>
        <taxon>Gunneridae</taxon>
        <taxon>Pentapetalae</taxon>
        <taxon>asterids</taxon>
        <taxon>lamiids</taxon>
        <taxon>Solanales</taxon>
        <taxon>Convolvulaceae</taxon>
        <taxon>Cuscuteae</taxon>
        <taxon>Cuscuta</taxon>
        <taxon>Cuscuta subgen. Grammica</taxon>
        <taxon>Cuscuta sect. Cleistogrammica</taxon>
    </lineage>
</organism>
<keyword evidence="1" id="KW-0732">Signal</keyword>
<sequence>MAIIPKSPPIFSIFLFLAFSLSGIQTSHAIRVLQQLPDVPPILSAVLPTSPVISGETLTTPLLPLPPPLPDAATLFGEPLLPPPASSLNLPFVQPSTNALPSLPTFPTLLPPPMN</sequence>
<accession>A0A328DNN9</accession>
<reference evidence="2 3" key="1">
    <citation type="submission" date="2018-06" db="EMBL/GenBank/DDBJ databases">
        <title>The Genome of Cuscuta australis (Dodder) Provides Insight into the Evolution of Plant Parasitism.</title>
        <authorList>
            <person name="Liu H."/>
        </authorList>
    </citation>
    <scope>NUCLEOTIDE SEQUENCE [LARGE SCALE GENOMIC DNA]</scope>
    <source>
        <strain evidence="3">cv. Yunnan</strain>
        <tissue evidence="2">Vines</tissue>
    </source>
</reference>
<dbReference type="Proteomes" id="UP000249390">
    <property type="component" value="Unassembled WGS sequence"/>
</dbReference>
<comment type="caution">
    <text evidence="2">The sequence shown here is derived from an EMBL/GenBank/DDBJ whole genome shotgun (WGS) entry which is preliminary data.</text>
</comment>
<evidence type="ECO:0000256" key="1">
    <source>
        <dbReference type="SAM" id="SignalP"/>
    </source>
</evidence>
<proteinExistence type="predicted"/>
<evidence type="ECO:0000313" key="2">
    <source>
        <dbReference type="EMBL" id="RAL45633.1"/>
    </source>
</evidence>
<gene>
    <name evidence="2" type="ORF">DM860_009497</name>
</gene>